<protein>
    <recommendedName>
        <fullName evidence="8">Ribonuclease VapC</fullName>
        <shortName evidence="8">RNase VapC</shortName>
        <ecNumber evidence="8">3.1.-.-</ecNumber>
    </recommendedName>
    <alternativeName>
        <fullName evidence="8">Toxin VapC</fullName>
    </alternativeName>
</protein>
<dbReference type="CDD" id="cd18745">
    <property type="entry name" value="PIN_VapC4-5_FitB-like"/>
    <property type="match status" value="1"/>
</dbReference>
<evidence type="ECO:0000256" key="3">
    <source>
        <dbReference type="ARBA" id="ARBA00022722"/>
    </source>
</evidence>
<organism evidence="10 11">
    <name type="scientific">Methylocystis borbori</name>
    <dbReference type="NCBI Taxonomy" id="3118750"/>
    <lineage>
        <taxon>Bacteria</taxon>
        <taxon>Pseudomonadati</taxon>
        <taxon>Pseudomonadota</taxon>
        <taxon>Alphaproteobacteria</taxon>
        <taxon>Hyphomicrobiales</taxon>
        <taxon>Methylocystaceae</taxon>
        <taxon>Methylocystis</taxon>
    </lineage>
</organism>
<evidence type="ECO:0000256" key="2">
    <source>
        <dbReference type="ARBA" id="ARBA00022649"/>
    </source>
</evidence>
<comment type="function">
    <text evidence="8">Toxic component of a toxin-antitoxin (TA) system. An RNase.</text>
</comment>
<evidence type="ECO:0000256" key="7">
    <source>
        <dbReference type="ARBA" id="ARBA00038093"/>
    </source>
</evidence>
<dbReference type="Pfam" id="PF01850">
    <property type="entry name" value="PIN"/>
    <property type="match status" value="1"/>
</dbReference>
<dbReference type="EC" id="3.1.-.-" evidence="8"/>
<dbReference type="Gene3D" id="3.40.50.1010">
    <property type="entry name" value="5'-nuclease"/>
    <property type="match status" value="1"/>
</dbReference>
<evidence type="ECO:0000256" key="4">
    <source>
        <dbReference type="ARBA" id="ARBA00022723"/>
    </source>
</evidence>
<keyword evidence="6 8" id="KW-0460">Magnesium</keyword>
<keyword evidence="3 8" id="KW-0540">Nuclease</keyword>
<keyword evidence="5 8" id="KW-0378">Hydrolase</keyword>
<comment type="caution">
    <text evidence="10">The sequence shown here is derived from an EMBL/GenBank/DDBJ whole genome shotgun (WGS) entry which is preliminary data.</text>
</comment>
<evidence type="ECO:0000256" key="8">
    <source>
        <dbReference type="HAMAP-Rule" id="MF_00265"/>
    </source>
</evidence>
<name>A0ABU7XGT1_9HYPH</name>
<keyword evidence="8" id="KW-0800">Toxin</keyword>
<sequence>MFCLDTNVVIFALNKRKPQIAERLATELKAGAALMIPAAAIFELSYGIAKSKRPQQARALLEEFLSAGFELPAFDVEDAREGGDIRAFLEERGTPIGPFDYLIAAQARRRGAVLVTTNRREFDRVPNLMVTDWGDQ</sequence>
<evidence type="ECO:0000256" key="5">
    <source>
        <dbReference type="ARBA" id="ARBA00022801"/>
    </source>
</evidence>
<dbReference type="EMBL" id="JAZHYN010000020">
    <property type="protein sequence ID" value="MEF3366598.1"/>
    <property type="molecule type" value="Genomic_DNA"/>
</dbReference>
<accession>A0ABU7XGT1</accession>
<gene>
    <name evidence="8" type="primary">vapC</name>
    <name evidence="10" type="ORF">V3H18_08640</name>
</gene>
<dbReference type="InterPro" id="IPR002716">
    <property type="entry name" value="PIN_dom"/>
</dbReference>
<comment type="cofactor">
    <cofactor evidence="1 8">
        <name>Mg(2+)</name>
        <dbReference type="ChEBI" id="CHEBI:18420"/>
    </cofactor>
</comment>
<dbReference type="PANTHER" id="PTHR33653">
    <property type="entry name" value="RIBONUCLEASE VAPC2"/>
    <property type="match status" value="1"/>
</dbReference>
<evidence type="ECO:0000313" key="11">
    <source>
        <dbReference type="Proteomes" id="UP001350748"/>
    </source>
</evidence>
<feature type="binding site" evidence="8">
    <location>
        <position position="5"/>
    </location>
    <ligand>
        <name>Mg(2+)</name>
        <dbReference type="ChEBI" id="CHEBI:18420"/>
    </ligand>
</feature>
<evidence type="ECO:0000259" key="9">
    <source>
        <dbReference type="Pfam" id="PF01850"/>
    </source>
</evidence>
<keyword evidence="2 8" id="KW-1277">Toxin-antitoxin system</keyword>
<keyword evidence="11" id="KW-1185">Reference proteome</keyword>
<reference evidence="10 11" key="1">
    <citation type="submission" date="2024-02" db="EMBL/GenBank/DDBJ databases">
        <authorList>
            <person name="Grouzdev D."/>
        </authorList>
    </citation>
    <scope>NUCLEOTIDE SEQUENCE [LARGE SCALE GENOMIC DNA]</scope>
    <source>
        <strain evidence="10 11">9N</strain>
    </source>
</reference>
<dbReference type="InterPro" id="IPR029060">
    <property type="entry name" value="PIN-like_dom_sf"/>
</dbReference>
<evidence type="ECO:0000313" key="10">
    <source>
        <dbReference type="EMBL" id="MEF3366598.1"/>
    </source>
</evidence>
<dbReference type="SUPFAM" id="SSF88723">
    <property type="entry name" value="PIN domain-like"/>
    <property type="match status" value="1"/>
</dbReference>
<evidence type="ECO:0000256" key="6">
    <source>
        <dbReference type="ARBA" id="ARBA00022842"/>
    </source>
</evidence>
<feature type="binding site" evidence="8">
    <location>
        <position position="100"/>
    </location>
    <ligand>
        <name>Mg(2+)</name>
        <dbReference type="ChEBI" id="CHEBI:18420"/>
    </ligand>
</feature>
<dbReference type="InterPro" id="IPR022907">
    <property type="entry name" value="VapC_family"/>
</dbReference>
<dbReference type="InterPro" id="IPR050556">
    <property type="entry name" value="Type_II_TA_system_RNase"/>
</dbReference>
<comment type="similarity">
    <text evidence="7 8">Belongs to the PINc/VapC protein family.</text>
</comment>
<proteinExistence type="inferred from homology"/>
<keyword evidence="4 8" id="KW-0479">Metal-binding</keyword>
<dbReference type="HAMAP" id="MF_00265">
    <property type="entry name" value="VapC_Nob1"/>
    <property type="match status" value="1"/>
</dbReference>
<feature type="domain" description="PIN" evidence="9">
    <location>
        <begin position="3"/>
        <end position="126"/>
    </location>
</feature>
<dbReference type="Proteomes" id="UP001350748">
    <property type="component" value="Unassembled WGS sequence"/>
</dbReference>
<evidence type="ECO:0000256" key="1">
    <source>
        <dbReference type="ARBA" id="ARBA00001946"/>
    </source>
</evidence>
<dbReference type="PANTHER" id="PTHR33653:SF1">
    <property type="entry name" value="RIBONUCLEASE VAPC2"/>
    <property type="match status" value="1"/>
</dbReference>